<evidence type="ECO:0000313" key="4">
    <source>
        <dbReference type="Proteomes" id="UP000488521"/>
    </source>
</evidence>
<gene>
    <name evidence="2" type="ORF">GAN59_08395</name>
    <name evidence="3" type="ORF">PO127_02335</name>
</gene>
<keyword evidence="1" id="KW-0732">Signal</keyword>
<accession>C6IPN3</accession>
<feature type="signal peptide" evidence="1">
    <location>
        <begin position="1"/>
        <end position="18"/>
    </location>
</feature>
<feature type="chain" id="PRO_5043301586" evidence="1">
    <location>
        <begin position="19"/>
        <end position="244"/>
    </location>
</feature>
<proteinExistence type="predicted"/>
<protein>
    <submittedName>
        <fullName evidence="2">Uncharacterized protein</fullName>
    </submittedName>
</protein>
<dbReference type="AlphaFoldDB" id="C6IPN3"/>
<reference evidence="3" key="2">
    <citation type="submission" date="2022-10" db="EMBL/GenBank/DDBJ databases">
        <title>Human gut microbiome strain richness.</title>
        <authorList>
            <person name="Chen-Liaw A."/>
        </authorList>
    </citation>
    <scope>NUCLEOTIDE SEQUENCE</scope>
    <source>
        <strain evidence="3">1001283st1_A3_1001283B150304_161114</strain>
    </source>
</reference>
<dbReference type="EMBL" id="JAQNVG010000003">
    <property type="protein sequence ID" value="MDC2234586.1"/>
    <property type="molecule type" value="Genomic_DNA"/>
</dbReference>
<evidence type="ECO:0000256" key="1">
    <source>
        <dbReference type="SAM" id="SignalP"/>
    </source>
</evidence>
<dbReference type="EMBL" id="WCRS01000004">
    <property type="protein sequence ID" value="KAB4475479.1"/>
    <property type="molecule type" value="Genomic_DNA"/>
</dbReference>
<dbReference type="Proteomes" id="UP000488521">
    <property type="component" value="Unassembled WGS sequence"/>
</dbReference>
<sequence length="244" mass="28949">MKYLYFILFYLISFQLKAQNTVSPKRDIDSDSICLKNGIIPGHVPLLTGIPIKTMTLQMWLKKIGLKHKKSKLIKLTDESEDFESLPGFQMHTGILSPTIKSDDQDFIAFFSIQPNNNRPPFILKDKVEYDGKEVYRYLFVVRAELAMSLNKKREDISFDEIKHYIEYKPASYAKDVFNADTVITYPLSLGSKCFRKKYYYCDVWLFQKNNIGHFYLYCFYTDKGYENKWKYEQELEKTLRFKK</sequence>
<name>C6IPN3_BACT4</name>
<comment type="caution">
    <text evidence="2">The sequence shown here is derived from an EMBL/GenBank/DDBJ whole genome shotgun (WGS) entry which is preliminary data.</text>
</comment>
<dbReference type="HOGENOM" id="CLU_1136293_0_0_10"/>
<organism evidence="2 4">
    <name type="scientific">Bacteroides thetaiotaomicron</name>
    <dbReference type="NCBI Taxonomy" id="818"/>
    <lineage>
        <taxon>Bacteria</taxon>
        <taxon>Pseudomonadati</taxon>
        <taxon>Bacteroidota</taxon>
        <taxon>Bacteroidia</taxon>
        <taxon>Bacteroidales</taxon>
        <taxon>Bacteroidaceae</taxon>
        <taxon>Bacteroides</taxon>
    </lineage>
</organism>
<reference evidence="2 4" key="1">
    <citation type="journal article" date="2019" name="Nat. Med.">
        <title>A library of human gut bacterial isolates paired with longitudinal multiomics data enables mechanistic microbiome research.</title>
        <authorList>
            <person name="Poyet M."/>
            <person name="Groussin M."/>
            <person name="Gibbons S.M."/>
            <person name="Avila-Pacheco J."/>
            <person name="Jiang X."/>
            <person name="Kearney S.M."/>
            <person name="Perrotta A.R."/>
            <person name="Berdy B."/>
            <person name="Zhao S."/>
            <person name="Lieberman T.D."/>
            <person name="Swanson P.K."/>
            <person name="Smith M."/>
            <person name="Roesemann S."/>
            <person name="Alexander J.E."/>
            <person name="Rich S.A."/>
            <person name="Livny J."/>
            <person name="Vlamakis H."/>
            <person name="Clish C."/>
            <person name="Bullock K."/>
            <person name="Deik A."/>
            <person name="Scott J."/>
            <person name="Pierce K.A."/>
            <person name="Xavier R.J."/>
            <person name="Alm E.J."/>
        </authorList>
    </citation>
    <scope>NUCLEOTIDE SEQUENCE [LARGE SCALE GENOMIC DNA]</scope>
    <source>
        <strain evidence="2 4">BIOML-A156</strain>
    </source>
</reference>
<dbReference type="RefSeq" id="WP_008767074.1">
    <property type="nucleotide sequence ID" value="NZ_BAABXH010000002.1"/>
</dbReference>
<evidence type="ECO:0000313" key="2">
    <source>
        <dbReference type="EMBL" id="KAB4475479.1"/>
    </source>
</evidence>
<evidence type="ECO:0000313" key="3">
    <source>
        <dbReference type="EMBL" id="MDC2234586.1"/>
    </source>
</evidence>
<dbReference type="Proteomes" id="UP001217776">
    <property type="component" value="Unassembled WGS sequence"/>
</dbReference>